<sequence>MAIDYKPFNYFLKDDTYPKGFIPNNSNKKGTCSSHKKLLDEFFDISYVLEIMFSEKENSFGIT</sequence>
<feature type="non-terminal residue" evidence="1">
    <location>
        <position position="1"/>
    </location>
</feature>
<evidence type="ECO:0000313" key="2">
    <source>
        <dbReference type="Proteomes" id="UP000257109"/>
    </source>
</evidence>
<reference evidence="1" key="1">
    <citation type="submission" date="2018-05" db="EMBL/GenBank/DDBJ databases">
        <title>Draft genome of Mucuna pruriens seed.</title>
        <authorList>
            <person name="Nnadi N.E."/>
            <person name="Vos R."/>
            <person name="Hasami M.H."/>
            <person name="Devisetty U.K."/>
            <person name="Aguiy J.C."/>
        </authorList>
    </citation>
    <scope>NUCLEOTIDE SEQUENCE [LARGE SCALE GENOMIC DNA]</scope>
    <source>
        <strain evidence="1">JCA_2017</strain>
    </source>
</reference>
<comment type="caution">
    <text evidence="1">The sequence shown here is derived from an EMBL/GenBank/DDBJ whole genome shotgun (WGS) entry which is preliminary data.</text>
</comment>
<proteinExistence type="predicted"/>
<dbReference type="Proteomes" id="UP000257109">
    <property type="component" value="Unassembled WGS sequence"/>
</dbReference>
<protein>
    <submittedName>
        <fullName evidence="1">Uncharacterized protein</fullName>
    </submittedName>
</protein>
<name>A0A371FXI1_MUCPR</name>
<dbReference type="EMBL" id="QJKJ01007494">
    <property type="protein sequence ID" value="RDX83002.1"/>
    <property type="molecule type" value="Genomic_DNA"/>
</dbReference>
<keyword evidence="2" id="KW-1185">Reference proteome</keyword>
<evidence type="ECO:0000313" key="1">
    <source>
        <dbReference type="EMBL" id="RDX83002.1"/>
    </source>
</evidence>
<dbReference type="AlphaFoldDB" id="A0A371FXI1"/>
<organism evidence="1 2">
    <name type="scientific">Mucuna pruriens</name>
    <name type="common">Velvet bean</name>
    <name type="synonym">Dolichos pruriens</name>
    <dbReference type="NCBI Taxonomy" id="157652"/>
    <lineage>
        <taxon>Eukaryota</taxon>
        <taxon>Viridiplantae</taxon>
        <taxon>Streptophyta</taxon>
        <taxon>Embryophyta</taxon>
        <taxon>Tracheophyta</taxon>
        <taxon>Spermatophyta</taxon>
        <taxon>Magnoliopsida</taxon>
        <taxon>eudicotyledons</taxon>
        <taxon>Gunneridae</taxon>
        <taxon>Pentapetalae</taxon>
        <taxon>rosids</taxon>
        <taxon>fabids</taxon>
        <taxon>Fabales</taxon>
        <taxon>Fabaceae</taxon>
        <taxon>Papilionoideae</taxon>
        <taxon>50 kb inversion clade</taxon>
        <taxon>NPAAA clade</taxon>
        <taxon>indigoferoid/millettioid clade</taxon>
        <taxon>Phaseoleae</taxon>
        <taxon>Mucuna</taxon>
    </lineage>
</organism>
<gene>
    <name evidence="1" type="ORF">CR513_36141</name>
</gene>
<accession>A0A371FXI1</accession>